<proteinExistence type="predicted"/>
<accession>A0ABC8JTK5</accession>
<sequence length="108" mass="11666">MQQRALSNPRIEVIWNSSVVEAYEDENGKGVLGGLKGVTEKNPLSKSTSFSENCVKPETSKASSEQVDAPVSVSTEPFSRCNSCSDRSTSGTHVYFDKETNAGGVLYQ</sequence>
<comment type="caution">
    <text evidence="2">The sequence shown here is derived from an EMBL/GenBank/DDBJ whole genome shotgun (WGS) entry which is preliminary data.</text>
</comment>
<protein>
    <submittedName>
        <fullName evidence="2">Uncharacterized protein</fullName>
    </submittedName>
</protein>
<evidence type="ECO:0000256" key="1">
    <source>
        <dbReference type="SAM" id="MobiDB-lite"/>
    </source>
</evidence>
<feature type="region of interest" description="Disordered" evidence="1">
    <location>
        <begin position="34"/>
        <end position="89"/>
    </location>
</feature>
<reference evidence="2 3" key="1">
    <citation type="submission" date="2022-03" db="EMBL/GenBank/DDBJ databases">
        <authorList>
            <person name="Macdonald S."/>
            <person name="Ahmed S."/>
            <person name="Newling K."/>
        </authorList>
    </citation>
    <scope>NUCLEOTIDE SEQUENCE [LARGE SCALE GENOMIC DNA]</scope>
</reference>
<keyword evidence="3" id="KW-1185">Reference proteome</keyword>
<organism evidence="2 3">
    <name type="scientific">Eruca vesicaria subsp. sativa</name>
    <name type="common">Garden rocket</name>
    <name type="synonym">Eruca sativa</name>
    <dbReference type="NCBI Taxonomy" id="29727"/>
    <lineage>
        <taxon>Eukaryota</taxon>
        <taxon>Viridiplantae</taxon>
        <taxon>Streptophyta</taxon>
        <taxon>Embryophyta</taxon>
        <taxon>Tracheophyta</taxon>
        <taxon>Spermatophyta</taxon>
        <taxon>Magnoliopsida</taxon>
        <taxon>eudicotyledons</taxon>
        <taxon>Gunneridae</taxon>
        <taxon>Pentapetalae</taxon>
        <taxon>rosids</taxon>
        <taxon>malvids</taxon>
        <taxon>Brassicales</taxon>
        <taxon>Brassicaceae</taxon>
        <taxon>Brassiceae</taxon>
        <taxon>Eruca</taxon>
    </lineage>
</organism>
<evidence type="ECO:0000313" key="3">
    <source>
        <dbReference type="Proteomes" id="UP001642260"/>
    </source>
</evidence>
<feature type="compositionally biased region" description="Polar residues" evidence="1">
    <location>
        <begin position="42"/>
        <end position="52"/>
    </location>
</feature>
<dbReference type="EMBL" id="CAKOAT010126154">
    <property type="protein sequence ID" value="CAH8334529.1"/>
    <property type="molecule type" value="Genomic_DNA"/>
</dbReference>
<evidence type="ECO:0000313" key="2">
    <source>
        <dbReference type="EMBL" id="CAH8334529.1"/>
    </source>
</evidence>
<gene>
    <name evidence="2" type="ORF">ERUC_LOCUS13242</name>
</gene>
<feature type="compositionally biased region" description="Polar residues" evidence="1">
    <location>
        <begin position="60"/>
        <end position="89"/>
    </location>
</feature>
<dbReference type="Proteomes" id="UP001642260">
    <property type="component" value="Unassembled WGS sequence"/>
</dbReference>
<dbReference type="AlphaFoldDB" id="A0ABC8JTK5"/>
<name>A0ABC8JTK5_ERUVS</name>